<sequence length="489" mass="53034">MSSAATVSTKQQRSPPSTIAITSTPKLKRDSDDTSEFRTVSPSLSTAAPNVSAAPHNDASDDAESEQEFPPGKRGRRSATSAPTIANPAASPFPSTASQTIPEEVPMSEDHGRPTTQAPSTPRTSRFRNTRHRHTQNPTHARKTSPFLPRTNLSHRISDPKPGCITPPCFFPNSTVVPLPLQPLYPPYGRFPQAQARGQTRWEREDGSCRWIISRFGSAGYVEDGNAQDEEGLHETMDVDSDEGDADEASGPLNAHHRRHTSTTPLDSDTDSHSHLRPRPVLPNTSRYIQSCTPIRATIERLQVLCSSIRMEGAGGIGRGLGGTVNAVGSDEVDGSTVGSVASAAAQHLGESGGLGYARGCCGEWCDDHDDEDDEEEEDEDEWERLMKDMATRSAERSVGGVDERPSHPHPYQAHQARWKCAPAGAVRKVWQGRCNMMEEGVNTSQHGSLFAVTERVHTLCSSSTETSSEMAGAGERHGVGFAYRYLCL</sequence>
<feature type="region of interest" description="Disordered" evidence="1">
    <location>
        <begin position="237"/>
        <end position="285"/>
    </location>
</feature>
<accession>A0A5C3KKF5</accession>
<feature type="compositionally biased region" description="Acidic residues" evidence="1">
    <location>
        <begin position="238"/>
        <end position="248"/>
    </location>
</feature>
<evidence type="ECO:0000313" key="2">
    <source>
        <dbReference type="EMBL" id="TFK20809.1"/>
    </source>
</evidence>
<reference evidence="2 3" key="1">
    <citation type="journal article" date="2019" name="Nat. Ecol. Evol.">
        <title>Megaphylogeny resolves global patterns of mushroom evolution.</title>
        <authorList>
            <person name="Varga T."/>
            <person name="Krizsan K."/>
            <person name="Foldi C."/>
            <person name="Dima B."/>
            <person name="Sanchez-Garcia M."/>
            <person name="Sanchez-Ramirez S."/>
            <person name="Szollosi G.J."/>
            <person name="Szarkandi J.G."/>
            <person name="Papp V."/>
            <person name="Albert L."/>
            <person name="Andreopoulos W."/>
            <person name="Angelini C."/>
            <person name="Antonin V."/>
            <person name="Barry K.W."/>
            <person name="Bougher N.L."/>
            <person name="Buchanan P."/>
            <person name="Buyck B."/>
            <person name="Bense V."/>
            <person name="Catcheside P."/>
            <person name="Chovatia M."/>
            <person name="Cooper J."/>
            <person name="Damon W."/>
            <person name="Desjardin D."/>
            <person name="Finy P."/>
            <person name="Geml J."/>
            <person name="Haridas S."/>
            <person name="Hughes K."/>
            <person name="Justo A."/>
            <person name="Karasinski D."/>
            <person name="Kautmanova I."/>
            <person name="Kiss B."/>
            <person name="Kocsube S."/>
            <person name="Kotiranta H."/>
            <person name="LaButti K.M."/>
            <person name="Lechner B.E."/>
            <person name="Liimatainen K."/>
            <person name="Lipzen A."/>
            <person name="Lukacs Z."/>
            <person name="Mihaltcheva S."/>
            <person name="Morgado L.N."/>
            <person name="Niskanen T."/>
            <person name="Noordeloos M.E."/>
            <person name="Ohm R.A."/>
            <person name="Ortiz-Santana B."/>
            <person name="Ovrebo C."/>
            <person name="Racz N."/>
            <person name="Riley R."/>
            <person name="Savchenko A."/>
            <person name="Shiryaev A."/>
            <person name="Soop K."/>
            <person name="Spirin V."/>
            <person name="Szebenyi C."/>
            <person name="Tomsovsky M."/>
            <person name="Tulloss R.E."/>
            <person name="Uehling J."/>
            <person name="Grigoriev I.V."/>
            <person name="Vagvolgyi C."/>
            <person name="Papp T."/>
            <person name="Martin F.M."/>
            <person name="Miettinen O."/>
            <person name="Hibbett D.S."/>
            <person name="Nagy L.G."/>
        </authorList>
    </citation>
    <scope>NUCLEOTIDE SEQUENCE [LARGE SCALE GENOMIC DNA]</scope>
    <source>
        <strain evidence="2 3">CBS 121175</strain>
    </source>
</reference>
<feature type="compositionally biased region" description="Basic and acidic residues" evidence="1">
    <location>
        <begin position="397"/>
        <end position="407"/>
    </location>
</feature>
<protein>
    <submittedName>
        <fullName evidence="2">Uncharacterized protein</fullName>
    </submittedName>
</protein>
<name>A0A5C3KKF5_COPMA</name>
<feature type="compositionally biased region" description="Polar residues" evidence="1">
    <location>
        <begin position="114"/>
        <end position="124"/>
    </location>
</feature>
<proteinExistence type="predicted"/>
<dbReference type="EMBL" id="ML210287">
    <property type="protein sequence ID" value="TFK20809.1"/>
    <property type="molecule type" value="Genomic_DNA"/>
</dbReference>
<gene>
    <name evidence="2" type="ORF">FA15DRAFT_707768</name>
</gene>
<dbReference type="AlphaFoldDB" id="A0A5C3KKF5"/>
<evidence type="ECO:0000313" key="3">
    <source>
        <dbReference type="Proteomes" id="UP000307440"/>
    </source>
</evidence>
<feature type="region of interest" description="Disordered" evidence="1">
    <location>
        <begin position="1"/>
        <end position="152"/>
    </location>
</feature>
<feature type="compositionally biased region" description="Basic residues" evidence="1">
    <location>
        <begin position="125"/>
        <end position="143"/>
    </location>
</feature>
<feature type="compositionally biased region" description="Polar residues" evidence="1">
    <location>
        <begin position="1"/>
        <end position="25"/>
    </location>
</feature>
<evidence type="ECO:0000256" key="1">
    <source>
        <dbReference type="SAM" id="MobiDB-lite"/>
    </source>
</evidence>
<feature type="compositionally biased region" description="Polar residues" evidence="1">
    <location>
        <begin position="37"/>
        <end position="49"/>
    </location>
</feature>
<feature type="compositionally biased region" description="Basic and acidic residues" evidence="1">
    <location>
        <begin position="27"/>
        <end position="36"/>
    </location>
</feature>
<feature type="region of interest" description="Disordered" evidence="1">
    <location>
        <begin position="397"/>
        <end position="416"/>
    </location>
</feature>
<keyword evidence="3" id="KW-1185">Reference proteome</keyword>
<organism evidence="2 3">
    <name type="scientific">Coprinopsis marcescibilis</name>
    <name type="common">Agaric fungus</name>
    <name type="synonym">Psathyrella marcescibilis</name>
    <dbReference type="NCBI Taxonomy" id="230819"/>
    <lineage>
        <taxon>Eukaryota</taxon>
        <taxon>Fungi</taxon>
        <taxon>Dikarya</taxon>
        <taxon>Basidiomycota</taxon>
        <taxon>Agaricomycotina</taxon>
        <taxon>Agaricomycetes</taxon>
        <taxon>Agaricomycetidae</taxon>
        <taxon>Agaricales</taxon>
        <taxon>Agaricineae</taxon>
        <taxon>Psathyrellaceae</taxon>
        <taxon>Coprinopsis</taxon>
    </lineage>
</organism>
<dbReference type="Proteomes" id="UP000307440">
    <property type="component" value="Unassembled WGS sequence"/>
</dbReference>